<evidence type="ECO:0000256" key="7">
    <source>
        <dbReference type="ARBA" id="ARBA00022490"/>
    </source>
</evidence>
<keyword evidence="9" id="KW-0540">Nuclease</keyword>
<dbReference type="Proteomes" id="UP000033647">
    <property type="component" value="Unassembled WGS sequence"/>
</dbReference>
<keyword evidence="17" id="KW-0804">Transcription</keyword>
<evidence type="ECO:0000313" key="26">
    <source>
        <dbReference type="Proteomes" id="UP000033647"/>
    </source>
</evidence>
<evidence type="ECO:0000256" key="5">
    <source>
        <dbReference type="ARBA" id="ARBA00010774"/>
    </source>
</evidence>
<dbReference type="CDD" id="cd09097">
    <property type="entry name" value="Deadenylase_CCR4"/>
    <property type="match status" value="1"/>
</dbReference>
<comment type="subcellular location">
    <subcellularLocation>
        <location evidence="4">Cytoplasm</location>
    </subcellularLocation>
    <subcellularLocation>
        <location evidence="3">Nucleus</location>
    </subcellularLocation>
</comment>
<evidence type="ECO:0000256" key="23">
    <source>
        <dbReference type="SAM" id="MobiDB-lite"/>
    </source>
</evidence>
<evidence type="ECO:0000256" key="19">
    <source>
        <dbReference type="ARBA" id="ARBA00023475"/>
    </source>
</evidence>
<evidence type="ECO:0000256" key="11">
    <source>
        <dbReference type="ARBA" id="ARBA00022737"/>
    </source>
</evidence>
<keyword evidence="18" id="KW-0539">Nucleus</keyword>
<evidence type="ECO:0000256" key="22">
    <source>
        <dbReference type="ARBA" id="ARBA00033317"/>
    </source>
</evidence>
<dbReference type="Gene3D" id="3.80.10.10">
    <property type="entry name" value="Ribonuclease Inhibitor"/>
    <property type="match status" value="1"/>
</dbReference>
<evidence type="ECO:0000256" key="16">
    <source>
        <dbReference type="ARBA" id="ARBA00023015"/>
    </source>
</evidence>
<keyword evidence="15" id="KW-0694">RNA-binding</keyword>
<accession>A0A0F4GCJ4</accession>
<proteinExistence type="inferred from homology"/>
<sequence>MADGFTRFNTGSQYLYSNQHSAAHPRNQLHHRNGSPINNNRSLFQHNADTPSPNRSPGTNSPAHNPYTMYNNHNHRQNHSLLNGGAHQNFQPQMSLGKAFQSQSHGHQAHHLNNHNQDHGLGHSNNFGNHHHTISASTLSNTTPNFTPAHLQNGTPESSSTLSKPPNAHWAEQLREYERLKMADHKTHFYARTTPSVSRYPGASPSTNNARADGEEHGERRRVLEGSEDMGSWNAMDLCGQGLKGMAPALFKHYPKLSKVYLNWNKLREIPPQIGQMRFLTVLDLSMNDLHYLPPEIGMLTNLKKLALYDNHLDDLPYELGSLYQLEMLGIEGNPMRPDYKERLVEHGTQELVRYLRENAPQPEPPLDRAWIPLIEDAPETDNFTIFSWNILCDRAATAAMYGYTPSEALSWQRRRDLILDEMQGRDADIMCLQEMDIENYNEFFRPNLASMDYKGVFWPKSRAQTMAEKEAKVVDGCAIFYKNTKYIMLDKQVIIFSREAISRPDMKGEHDVYNRVMPRDHVAVVLFLENRQTGSRLIVVNTHLTWEPWFSDIKIVQVAILMESLTKLSETYAKWPACKDKDLFKFANEDSADGAEPVKMEPGPSMKYDEPTQIPLVVCGDYNSTHDSGVYELITQGSLSNSHSELGNNNYGDFTRHGMSHPFSLKSAYSGIGELPFTNWTPDFRKVIDWVFYATNTMQVTGVLGEVDPDYMRRVPGWPNHYFPSDHLPLMMQFGIKERKERKAAVETDFGPARRESRN</sequence>
<organism evidence="25 26">
    <name type="scientific">Zymoseptoria brevis</name>
    <dbReference type="NCBI Taxonomy" id="1047168"/>
    <lineage>
        <taxon>Eukaryota</taxon>
        <taxon>Fungi</taxon>
        <taxon>Dikarya</taxon>
        <taxon>Ascomycota</taxon>
        <taxon>Pezizomycotina</taxon>
        <taxon>Dothideomycetes</taxon>
        <taxon>Dothideomycetidae</taxon>
        <taxon>Mycosphaerellales</taxon>
        <taxon>Mycosphaerellaceae</taxon>
        <taxon>Zymoseptoria</taxon>
    </lineage>
</organism>
<evidence type="ECO:0000256" key="9">
    <source>
        <dbReference type="ARBA" id="ARBA00022722"/>
    </source>
</evidence>
<keyword evidence="10" id="KW-0479">Metal-binding</keyword>
<dbReference type="InterPro" id="IPR036691">
    <property type="entry name" value="Endo/exonu/phosph_ase_sf"/>
</dbReference>
<comment type="catalytic activity">
    <reaction evidence="1">
        <text>Exonucleolytic cleavage of poly(A) to 5'-AMP.</text>
        <dbReference type="EC" id="3.1.13.4"/>
    </reaction>
</comment>
<evidence type="ECO:0000259" key="24">
    <source>
        <dbReference type="Pfam" id="PF03372"/>
    </source>
</evidence>
<dbReference type="SUPFAM" id="SSF56219">
    <property type="entry name" value="DNase I-like"/>
    <property type="match status" value="1"/>
</dbReference>
<keyword evidence="14" id="KW-0460">Magnesium</keyword>
<feature type="compositionally biased region" description="Polar residues" evidence="23">
    <location>
        <begin position="35"/>
        <end position="72"/>
    </location>
</feature>
<comment type="cofactor">
    <cofactor evidence="2">
        <name>Mg(2+)</name>
        <dbReference type="ChEBI" id="CHEBI:18420"/>
    </cofactor>
</comment>
<dbReference type="GO" id="GO:0046872">
    <property type="term" value="F:metal ion binding"/>
    <property type="evidence" value="ECO:0007669"/>
    <property type="project" value="UniProtKB-KW"/>
</dbReference>
<evidence type="ECO:0000256" key="10">
    <source>
        <dbReference type="ARBA" id="ARBA00022723"/>
    </source>
</evidence>
<protein>
    <recommendedName>
        <fullName evidence="19">CCR4-Not complex 3'-5'-exoribonuclease subunit Ccr4</fullName>
        <ecNumber evidence="6">3.1.13.4</ecNumber>
    </recommendedName>
    <alternativeName>
        <fullName evidence="20">Carbon catabolite repressor protein 4</fullName>
    </alternativeName>
    <alternativeName>
        <fullName evidence="21">Cytoplasmic deadenylase</fullName>
    </alternativeName>
    <alternativeName>
        <fullName evidence="22">Glucose-repressible alcohol dehydrogenase transcriptional effector</fullName>
    </alternativeName>
</protein>
<dbReference type="EMBL" id="LAFY01004096">
    <property type="protein sequence ID" value="KJX95054.1"/>
    <property type="molecule type" value="Genomic_DNA"/>
</dbReference>
<dbReference type="GO" id="GO:0000932">
    <property type="term" value="C:P-body"/>
    <property type="evidence" value="ECO:0007669"/>
    <property type="project" value="EnsemblFungi"/>
</dbReference>
<dbReference type="EC" id="3.1.13.4" evidence="6"/>
<evidence type="ECO:0000256" key="14">
    <source>
        <dbReference type="ARBA" id="ARBA00022842"/>
    </source>
</evidence>
<evidence type="ECO:0000256" key="13">
    <source>
        <dbReference type="ARBA" id="ARBA00022839"/>
    </source>
</evidence>
<dbReference type="GO" id="GO:0030015">
    <property type="term" value="C:CCR4-NOT core complex"/>
    <property type="evidence" value="ECO:0007669"/>
    <property type="project" value="EnsemblFungi"/>
</dbReference>
<keyword evidence="7" id="KW-0963">Cytoplasm</keyword>
<keyword evidence="12" id="KW-0378">Hydrolase</keyword>
<gene>
    <name evidence="25" type="ORF">TI39_contig4137g00008</name>
</gene>
<dbReference type="InterPro" id="IPR003591">
    <property type="entry name" value="Leu-rich_rpt_typical-subtyp"/>
</dbReference>
<dbReference type="GO" id="GO:0005634">
    <property type="term" value="C:nucleus"/>
    <property type="evidence" value="ECO:0007669"/>
    <property type="project" value="UniProtKB-SubCell"/>
</dbReference>
<dbReference type="STRING" id="1047168.A0A0F4GCJ4"/>
<evidence type="ECO:0000313" key="25">
    <source>
        <dbReference type="EMBL" id="KJX95054.1"/>
    </source>
</evidence>
<evidence type="ECO:0000256" key="3">
    <source>
        <dbReference type="ARBA" id="ARBA00004123"/>
    </source>
</evidence>
<evidence type="ECO:0000256" key="20">
    <source>
        <dbReference type="ARBA" id="ARBA00030493"/>
    </source>
</evidence>
<dbReference type="PANTHER" id="PTHR12121">
    <property type="entry name" value="CARBON CATABOLITE REPRESSOR PROTEIN 4"/>
    <property type="match status" value="1"/>
</dbReference>
<dbReference type="OrthoDB" id="428734at2759"/>
<dbReference type="FunFam" id="3.60.10.10:FF:000037">
    <property type="entry name" value="Glucose-repressible alcohol dehydrogenase transcriptional effector"/>
    <property type="match status" value="1"/>
</dbReference>
<comment type="similarity">
    <text evidence="5">Belongs to the CCR4/nocturin family.</text>
</comment>
<dbReference type="SUPFAM" id="SSF52075">
    <property type="entry name" value="Outer arm dynein light chain 1"/>
    <property type="match status" value="1"/>
</dbReference>
<reference evidence="25 26" key="1">
    <citation type="submission" date="2015-03" db="EMBL/GenBank/DDBJ databases">
        <title>RNA-seq based gene annotation and comparative genomics of four Zymoseptoria species reveal species-specific pathogenicity related genes and transposable element activity.</title>
        <authorList>
            <person name="Grandaubert J."/>
            <person name="Bhattacharyya A."/>
            <person name="Stukenbrock E.H."/>
        </authorList>
    </citation>
    <scope>NUCLEOTIDE SEQUENCE [LARGE SCALE GENOMIC DNA]</scope>
    <source>
        <strain evidence="25 26">Zb18110</strain>
    </source>
</reference>
<evidence type="ECO:0000256" key="12">
    <source>
        <dbReference type="ARBA" id="ARBA00022801"/>
    </source>
</evidence>
<feature type="region of interest" description="Disordered" evidence="23">
    <location>
        <begin position="192"/>
        <end position="219"/>
    </location>
</feature>
<feature type="region of interest" description="Disordered" evidence="23">
    <location>
        <begin position="20"/>
        <end position="167"/>
    </location>
</feature>
<evidence type="ECO:0000256" key="1">
    <source>
        <dbReference type="ARBA" id="ARBA00001663"/>
    </source>
</evidence>
<dbReference type="Pfam" id="PF03372">
    <property type="entry name" value="Exo_endo_phos"/>
    <property type="match status" value="1"/>
</dbReference>
<feature type="domain" description="Endonuclease/exonuclease/phosphatase" evidence="24">
    <location>
        <begin position="388"/>
        <end position="728"/>
    </location>
</feature>
<evidence type="ECO:0000256" key="15">
    <source>
        <dbReference type="ARBA" id="ARBA00022884"/>
    </source>
</evidence>
<keyword evidence="16" id="KW-0805">Transcription regulation</keyword>
<dbReference type="InterPro" id="IPR032675">
    <property type="entry name" value="LRR_dom_sf"/>
</dbReference>
<dbReference type="InterPro" id="IPR005135">
    <property type="entry name" value="Endo/exonuclease/phosphatase"/>
</dbReference>
<dbReference type="AlphaFoldDB" id="A0A0F4GCJ4"/>
<dbReference type="Gene3D" id="3.60.10.10">
    <property type="entry name" value="Endonuclease/exonuclease/phosphatase"/>
    <property type="match status" value="1"/>
</dbReference>
<feature type="compositionally biased region" description="Polar residues" evidence="23">
    <location>
        <begin position="123"/>
        <end position="164"/>
    </location>
</feature>
<evidence type="ECO:0000256" key="2">
    <source>
        <dbReference type="ARBA" id="ARBA00001946"/>
    </source>
</evidence>
<evidence type="ECO:0000256" key="18">
    <source>
        <dbReference type="ARBA" id="ARBA00023242"/>
    </source>
</evidence>
<keyword evidence="13" id="KW-0269">Exonuclease</keyword>
<dbReference type="GO" id="GO:0003723">
    <property type="term" value="F:RNA binding"/>
    <property type="evidence" value="ECO:0007669"/>
    <property type="project" value="UniProtKB-KW"/>
</dbReference>
<dbReference type="GO" id="GO:0004535">
    <property type="term" value="F:poly(A)-specific ribonuclease activity"/>
    <property type="evidence" value="ECO:0007669"/>
    <property type="project" value="UniProtKB-EC"/>
</dbReference>
<name>A0A0F4GCJ4_9PEZI</name>
<dbReference type="GO" id="GO:0000289">
    <property type="term" value="P:nuclear-transcribed mRNA poly(A) tail shortening"/>
    <property type="evidence" value="ECO:0007669"/>
    <property type="project" value="EnsemblFungi"/>
</dbReference>
<dbReference type="PANTHER" id="PTHR12121:SF100">
    <property type="entry name" value="POLY(A)-SPECIFIC RIBONUCLEASE"/>
    <property type="match status" value="1"/>
</dbReference>
<evidence type="ECO:0000256" key="6">
    <source>
        <dbReference type="ARBA" id="ARBA00012161"/>
    </source>
</evidence>
<evidence type="ECO:0000256" key="17">
    <source>
        <dbReference type="ARBA" id="ARBA00023163"/>
    </source>
</evidence>
<evidence type="ECO:0000256" key="21">
    <source>
        <dbReference type="ARBA" id="ARBA00031469"/>
    </source>
</evidence>
<comment type="caution">
    <text evidence="25">The sequence shown here is derived from an EMBL/GenBank/DDBJ whole genome shotgun (WGS) entry which is preliminary data.</text>
</comment>
<evidence type="ECO:0000256" key="8">
    <source>
        <dbReference type="ARBA" id="ARBA00022614"/>
    </source>
</evidence>
<keyword evidence="11" id="KW-0677">Repeat</keyword>
<dbReference type="InterPro" id="IPR050410">
    <property type="entry name" value="CCR4/nocturin_mRNA_transcr"/>
</dbReference>
<dbReference type="SMART" id="SM00369">
    <property type="entry name" value="LRR_TYP"/>
    <property type="match status" value="3"/>
</dbReference>
<feature type="compositionally biased region" description="Polar residues" evidence="23">
    <location>
        <begin position="86"/>
        <end position="106"/>
    </location>
</feature>
<keyword evidence="26" id="KW-1185">Reference proteome</keyword>
<evidence type="ECO:0000256" key="4">
    <source>
        <dbReference type="ARBA" id="ARBA00004496"/>
    </source>
</evidence>
<keyword evidence="8" id="KW-0433">Leucine-rich repeat</keyword>